<keyword evidence="3" id="KW-1185">Reference proteome</keyword>
<dbReference type="RefSeq" id="WP_128786700.1">
    <property type="nucleotide sequence ID" value="NZ_JAKJSG010000181.1"/>
</dbReference>
<accession>A0A444JHU5</accession>
<reference evidence="2 3" key="1">
    <citation type="submission" date="2018-11" db="EMBL/GenBank/DDBJ databases">
        <title>Photobacterium sp. BEI247 sp. nov., a marine bacterium isolated from Yongle Blue Hole in the South China Sea.</title>
        <authorList>
            <person name="Wang X."/>
        </authorList>
    </citation>
    <scope>NUCLEOTIDE SEQUENCE [LARGE SCALE GENOMIC DNA]</scope>
    <source>
        <strain evidence="3">BEI247</strain>
    </source>
</reference>
<proteinExistence type="predicted"/>
<dbReference type="PROSITE" id="PS51257">
    <property type="entry name" value="PROKAR_LIPOPROTEIN"/>
    <property type="match status" value="1"/>
</dbReference>
<keyword evidence="1" id="KW-0812">Transmembrane</keyword>
<evidence type="ECO:0000313" key="2">
    <source>
        <dbReference type="EMBL" id="RWX52670.1"/>
    </source>
</evidence>
<dbReference type="GO" id="GO:0016020">
    <property type="term" value="C:membrane"/>
    <property type="evidence" value="ECO:0007669"/>
    <property type="project" value="InterPro"/>
</dbReference>
<keyword evidence="1" id="KW-1133">Transmembrane helix</keyword>
<organism evidence="2 3">
    <name type="scientific">Photobacterium chitinilyticum</name>
    <dbReference type="NCBI Taxonomy" id="2485123"/>
    <lineage>
        <taxon>Bacteria</taxon>
        <taxon>Pseudomonadati</taxon>
        <taxon>Pseudomonadota</taxon>
        <taxon>Gammaproteobacteria</taxon>
        <taxon>Vibrionales</taxon>
        <taxon>Vibrionaceae</taxon>
        <taxon>Photobacterium</taxon>
    </lineage>
</organism>
<protein>
    <submittedName>
        <fullName evidence="2">Signal peptidase II</fullName>
    </submittedName>
</protein>
<dbReference type="GO" id="GO:0006508">
    <property type="term" value="P:proteolysis"/>
    <property type="evidence" value="ECO:0007669"/>
    <property type="project" value="InterPro"/>
</dbReference>
<feature type="transmembrane region" description="Helical" evidence="1">
    <location>
        <begin position="68"/>
        <end position="88"/>
    </location>
</feature>
<dbReference type="EMBL" id="RJLM01000097">
    <property type="protein sequence ID" value="RWX52670.1"/>
    <property type="molecule type" value="Genomic_DNA"/>
</dbReference>
<dbReference type="Pfam" id="PF01252">
    <property type="entry name" value="Peptidase_A8"/>
    <property type="match status" value="1"/>
</dbReference>
<dbReference type="GO" id="GO:0004190">
    <property type="term" value="F:aspartic-type endopeptidase activity"/>
    <property type="evidence" value="ECO:0007669"/>
    <property type="project" value="InterPro"/>
</dbReference>
<gene>
    <name evidence="2" type="ORF">EDI28_26230</name>
</gene>
<dbReference type="InterPro" id="IPR001872">
    <property type="entry name" value="Peptidase_A8"/>
</dbReference>
<name>A0A444JHU5_9GAMM</name>
<comment type="caution">
    <text evidence="2">The sequence shown here is derived from an EMBL/GenBank/DDBJ whole genome shotgun (WGS) entry which is preliminary data.</text>
</comment>
<evidence type="ECO:0000256" key="1">
    <source>
        <dbReference type="SAM" id="Phobius"/>
    </source>
</evidence>
<feature type="non-terminal residue" evidence="2">
    <location>
        <position position="113"/>
    </location>
</feature>
<sequence>MNIWKKLQVILLVSLSCIGVDQVTKLLASEHLSRNMMNSYFSDVFRIGYTENIGAFLGLGNSLSDEHLFGIFVLAVGAFLLGLFFYLVTSSKLNLNSLVALSMIFSGGASNFY</sequence>
<evidence type="ECO:0000313" key="3">
    <source>
        <dbReference type="Proteomes" id="UP000287563"/>
    </source>
</evidence>
<dbReference type="OrthoDB" id="9810259at2"/>
<dbReference type="Proteomes" id="UP000287563">
    <property type="component" value="Unassembled WGS sequence"/>
</dbReference>
<dbReference type="AlphaFoldDB" id="A0A444JHU5"/>
<keyword evidence="1" id="KW-0472">Membrane</keyword>